<dbReference type="AlphaFoldDB" id="A0AAF3FII6"/>
<organism evidence="2 3">
    <name type="scientific">Mesorhabditis belari</name>
    <dbReference type="NCBI Taxonomy" id="2138241"/>
    <lineage>
        <taxon>Eukaryota</taxon>
        <taxon>Metazoa</taxon>
        <taxon>Ecdysozoa</taxon>
        <taxon>Nematoda</taxon>
        <taxon>Chromadorea</taxon>
        <taxon>Rhabditida</taxon>
        <taxon>Rhabditina</taxon>
        <taxon>Rhabditomorpha</taxon>
        <taxon>Rhabditoidea</taxon>
        <taxon>Rhabditidae</taxon>
        <taxon>Mesorhabditinae</taxon>
        <taxon>Mesorhabditis</taxon>
    </lineage>
</organism>
<keyword evidence="1" id="KW-0732">Signal</keyword>
<protein>
    <submittedName>
        <fullName evidence="3">Uncharacterized protein</fullName>
    </submittedName>
</protein>
<dbReference type="Proteomes" id="UP000887575">
    <property type="component" value="Unassembled WGS sequence"/>
</dbReference>
<evidence type="ECO:0000256" key="1">
    <source>
        <dbReference type="SAM" id="SignalP"/>
    </source>
</evidence>
<accession>A0AAF3FII6</accession>
<feature type="signal peptide" evidence="1">
    <location>
        <begin position="1"/>
        <end position="31"/>
    </location>
</feature>
<evidence type="ECO:0000313" key="3">
    <source>
        <dbReference type="WBParaSite" id="MBELARI_LOCUS6929"/>
    </source>
</evidence>
<proteinExistence type="predicted"/>
<sequence length="267" mass="30176">MKPRLERILWINANYSFLWLLLISAPIRTFACTEGEVCSESSATICKNNTCTSVCTMKGMLECQCDTEEDNYCYLCCGNEHSQCLPAHEHNILRANGERWEREACARCRTNGAELEGLPCDDNDPARLCLAGKCSNSVCVNKLPGAFCDRKMEKICVEEQCENPCARFAPHLMVCDCSSIDQDTGFASEDRCQLCCYDFNLKPANRRCQNAYRKYRIMDKKQRPIFRVGIDCAGGKTCNRFGVCASCSLKLSTILIGLIMLRIWNRN</sequence>
<evidence type="ECO:0000313" key="2">
    <source>
        <dbReference type="Proteomes" id="UP000887575"/>
    </source>
</evidence>
<reference evidence="3" key="1">
    <citation type="submission" date="2024-02" db="UniProtKB">
        <authorList>
            <consortium name="WormBaseParasite"/>
        </authorList>
    </citation>
    <scope>IDENTIFICATION</scope>
</reference>
<keyword evidence="2" id="KW-1185">Reference proteome</keyword>
<feature type="chain" id="PRO_5042076185" evidence="1">
    <location>
        <begin position="32"/>
        <end position="267"/>
    </location>
</feature>
<dbReference type="WBParaSite" id="MBELARI_LOCUS6929">
    <property type="protein sequence ID" value="MBELARI_LOCUS6929"/>
    <property type="gene ID" value="MBELARI_LOCUS6929"/>
</dbReference>
<name>A0AAF3FII6_9BILA</name>